<keyword evidence="8" id="KW-1185">Reference proteome</keyword>
<name>A0A1G6MBL2_9BACT</name>
<dbReference type="OrthoDB" id="9806592at2"/>
<evidence type="ECO:0000256" key="4">
    <source>
        <dbReference type="ARBA" id="ARBA00022801"/>
    </source>
</evidence>
<dbReference type="NCBIfam" id="NF045542">
    <property type="entry name" value="Clp_rel_HeadMat"/>
    <property type="match status" value="1"/>
</dbReference>
<keyword evidence="5" id="KW-0720">Serine protease</keyword>
<organism evidence="7 8">
    <name type="scientific">Williamwhitmania taraxaci</name>
    <dbReference type="NCBI Taxonomy" id="1640674"/>
    <lineage>
        <taxon>Bacteria</taxon>
        <taxon>Pseudomonadati</taxon>
        <taxon>Bacteroidota</taxon>
        <taxon>Bacteroidia</taxon>
        <taxon>Bacteroidales</taxon>
        <taxon>Williamwhitmaniaceae</taxon>
        <taxon>Williamwhitmania</taxon>
    </lineage>
</organism>
<sequence>MFKVEKLSQKAVITVYGFVGGYYLDYRNVSAALEDVSMAGYSKLDFRIHTYGGTVFDGNLIYNFIAGFKGEVDIYIDGVAASMGSVIIMAGVRIHIAENGFIMIHCPQGGSYGTAKVLIQGAKLLTSMEKNFKQKVLTRTGRPAEEVDALFDGTDHWFDADEAIAWKLADDKFSAKVANIPALNSDEASQLGAQAVYDRYTAALTTEHQIPKNKMNKEDLIKRYALTGVTAQSTDEEVLAAIDAKIKAGNDTAKAVTTKAIEASVDKAIEEKKITTEQRASYVARGEKLGIEELNAVLGDIKAYQPITSQLHQGGPSAQALDRKGWTWNDYQSKAPRALEEMTTKDPKTFKALYREEFGVEPEI</sequence>
<dbReference type="GO" id="GO:0009368">
    <property type="term" value="C:endopeptidase Clp complex"/>
    <property type="evidence" value="ECO:0007669"/>
    <property type="project" value="TreeGrafter"/>
</dbReference>
<keyword evidence="4" id="KW-0378">Hydrolase</keyword>
<dbReference type="STRING" id="1640674.SAMN05216323_103527"/>
<evidence type="ECO:0000313" key="8">
    <source>
        <dbReference type="Proteomes" id="UP000199452"/>
    </source>
</evidence>
<dbReference type="SUPFAM" id="SSF52096">
    <property type="entry name" value="ClpP/crotonase"/>
    <property type="match status" value="1"/>
</dbReference>
<dbReference type="PANTHER" id="PTHR10381:SF70">
    <property type="entry name" value="ATP-DEPENDENT CLP PROTEASE PROTEOLYTIC SUBUNIT"/>
    <property type="match status" value="1"/>
</dbReference>
<dbReference type="RefSeq" id="WP_092438605.1">
    <property type="nucleotide sequence ID" value="NZ_FMYP01000035.1"/>
</dbReference>
<keyword evidence="3 7" id="KW-0645">Protease</keyword>
<dbReference type="Gene3D" id="3.90.226.10">
    <property type="entry name" value="2-enoyl-CoA Hydratase, Chain A, domain 1"/>
    <property type="match status" value="1"/>
</dbReference>
<comment type="similarity">
    <text evidence="1 6">Belongs to the peptidase S14 family.</text>
</comment>
<keyword evidence="2" id="KW-0963">Cytoplasm</keyword>
<dbReference type="PRINTS" id="PR00127">
    <property type="entry name" value="CLPPROTEASEP"/>
</dbReference>
<dbReference type="PANTHER" id="PTHR10381">
    <property type="entry name" value="ATP-DEPENDENT CLP PROTEASE PROTEOLYTIC SUBUNIT"/>
    <property type="match status" value="1"/>
</dbReference>
<evidence type="ECO:0000256" key="6">
    <source>
        <dbReference type="RuleBase" id="RU003567"/>
    </source>
</evidence>
<evidence type="ECO:0000256" key="5">
    <source>
        <dbReference type="ARBA" id="ARBA00022825"/>
    </source>
</evidence>
<dbReference type="CDD" id="cd07016">
    <property type="entry name" value="S14_ClpP_1"/>
    <property type="match status" value="1"/>
</dbReference>
<evidence type="ECO:0000313" key="7">
    <source>
        <dbReference type="EMBL" id="SDC52840.1"/>
    </source>
</evidence>
<dbReference type="GO" id="GO:0004252">
    <property type="term" value="F:serine-type endopeptidase activity"/>
    <property type="evidence" value="ECO:0007669"/>
    <property type="project" value="InterPro"/>
</dbReference>
<dbReference type="GO" id="GO:0006515">
    <property type="term" value="P:protein quality control for misfolded or incompletely synthesized proteins"/>
    <property type="evidence" value="ECO:0007669"/>
    <property type="project" value="TreeGrafter"/>
</dbReference>
<proteinExistence type="inferred from homology"/>
<dbReference type="InterPro" id="IPR001907">
    <property type="entry name" value="ClpP"/>
</dbReference>
<dbReference type="GO" id="GO:0004176">
    <property type="term" value="F:ATP-dependent peptidase activity"/>
    <property type="evidence" value="ECO:0007669"/>
    <property type="project" value="InterPro"/>
</dbReference>
<accession>A0A1G6MBL2</accession>
<dbReference type="Pfam" id="PF00574">
    <property type="entry name" value="CLP_protease"/>
    <property type="match status" value="1"/>
</dbReference>
<evidence type="ECO:0000256" key="1">
    <source>
        <dbReference type="ARBA" id="ARBA00007039"/>
    </source>
</evidence>
<evidence type="ECO:0000256" key="3">
    <source>
        <dbReference type="ARBA" id="ARBA00022670"/>
    </source>
</evidence>
<dbReference type="AlphaFoldDB" id="A0A1G6MBL2"/>
<gene>
    <name evidence="7" type="ORF">SAMN05216323_103527</name>
</gene>
<dbReference type="Proteomes" id="UP000199452">
    <property type="component" value="Unassembled WGS sequence"/>
</dbReference>
<protein>
    <recommendedName>
        <fullName evidence="6">ATP-dependent Clp protease proteolytic subunit</fullName>
    </recommendedName>
</protein>
<dbReference type="GO" id="GO:0051117">
    <property type="term" value="F:ATPase binding"/>
    <property type="evidence" value="ECO:0007669"/>
    <property type="project" value="TreeGrafter"/>
</dbReference>
<reference evidence="7 8" key="1">
    <citation type="submission" date="2016-09" db="EMBL/GenBank/DDBJ databases">
        <authorList>
            <person name="Capua I."/>
            <person name="De Benedictis P."/>
            <person name="Joannis T."/>
            <person name="Lombin L.H."/>
            <person name="Cattoli G."/>
        </authorList>
    </citation>
    <scope>NUCLEOTIDE SEQUENCE [LARGE SCALE GENOMIC DNA]</scope>
    <source>
        <strain evidence="7 8">A7P-90m</strain>
    </source>
</reference>
<evidence type="ECO:0000256" key="2">
    <source>
        <dbReference type="ARBA" id="ARBA00022490"/>
    </source>
</evidence>
<dbReference type="EMBL" id="FMYP01000035">
    <property type="protein sequence ID" value="SDC52840.1"/>
    <property type="molecule type" value="Genomic_DNA"/>
</dbReference>
<dbReference type="InterPro" id="IPR029045">
    <property type="entry name" value="ClpP/crotonase-like_dom_sf"/>
</dbReference>
<dbReference type="InterPro" id="IPR023562">
    <property type="entry name" value="ClpP/TepA"/>
</dbReference>